<evidence type="ECO:0000313" key="3">
    <source>
        <dbReference type="Proteomes" id="UP000442695"/>
    </source>
</evidence>
<evidence type="ECO:0000313" key="2">
    <source>
        <dbReference type="EMBL" id="KAF0254274.1"/>
    </source>
</evidence>
<protein>
    <submittedName>
        <fullName evidence="2">Uncharacterized protein</fullName>
    </submittedName>
</protein>
<sequence length="155" mass="16967">MQNQNLTALTSQTSFLPEAPERSGTAGQPPVGWKQCSPELLATGVECSTAPRWAVGATGEHWHPPVGMATLNAYQVGDYDVVAAFTPEGAIAVLCEQTGEGLDEYELDDVVLVSDKTLDNLEAFDQDEGRMVRLEMSLRQELTMLTKPTYLYGWE</sequence>
<dbReference type="AlphaFoldDB" id="A0A7V8EGM0"/>
<dbReference type="RefSeq" id="WP_156859006.1">
    <property type="nucleotide sequence ID" value="NZ_WOWR01000015.1"/>
</dbReference>
<feature type="compositionally biased region" description="Polar residues" evidence="1">
    <location>
        <begin position="1"/>
        <end position="15"/>
    </location>
</feature>
<proteinExistence type="predicted"/>
<accession>A0A7V8EGM0</accession>
<comment type="caution">
    <text evidence="2">The sequence shown here is derived from an EMBL/GenBank/DDBJ whole genome shotgun (WGS) entry which is preliminary data.</text>
</comment>
<reference evidence="2 3" key="1">
    <citation type="submission" date="2019-12" db="EMBL/GenBank/DDBJ databases">
        <authorList>
            <person name="Woiski C."/>
        </authorList>
    </citation>
    <scope>NUCLEOTIDE SEQUENCE [LARGE SCALE GENOMIC DNA]</scope>
    <source>
        <strain evidence="2 3">BOE100</strain>
    </source>
</reference>
<name>A0A7V8EGM0_PSEPU</name>
<dbReference type="Proteomes" id="UP000442695">
    <property type="component" value="Unassembled WGS sequence"/>
</dbReference>
<dbReference type="EMBL" id="WOWR01000015">
    <property type="protein sequence ID" value="KAF0254274.1"/>
    <property type="molecule type" value="Genomic_DNA"/>
</dbReference>
<gene>
    <name evidence="2" type="ORF">GN299_13540</name>
</gene>
<evidence type="ECO:0000256" key="1">
    <source>
        <dbReference type="SAM" id="MobiDB-lite"/>
    </source>
</evidence>
<organism evidence="2 3">
    <name type="scientific">Pseudomonas putida</name>
    <name type="common">Arthrobacter siderocapsulatus</name>
    <dbReference type="NCBI Taxonomy" id="303"/>
    <lineage>
        <taxon>Bacteria</taxon>
        <taxon>Pseudomonadati</taxon>
        <taxon>Pseudomonadota</taxon>
        <taxon>Gammaproteobacteria</taxon>
        <taxon>Pseudomonadales</taxon>
        <taxon>Pseudomonadaceae</taxon>
        <taxon>Pseudomonas</taxon>
    </lineage>
</organism>
<feature type="region of interest" description="Disordered" evidence="1">
    <location>
        <begin position="1"/>
        <end position="32"/>
    </location>
</feature>